<dbReference type="PATRIC" id="fig|571913.6.peg.4062"/>
<comment type="similarity">
    <text evidence="1">Belongs to the Nudix hydrolase family.</text>
</comment>
<proteinExistence type="inferred from homology"/>
<dbReference type="OrthoDB" id="129709at2"/>
<dbReference type="Proteomes" id="UP000066480">
    <property type="component" value="Chromosome"/>
</dbReference>
<feature type="domain" description="Nudix hydrolase" evidence="2">
    <location>
        <begin position="44"/>
        <end position="178"/>
    </location>
</feature>
<evidence type="ECO:0000259" key="2">
    <source>
        <dbReference type="PROSITE" id="PS51462"/>
    </source>
</evidence>
<evidence type="ECO:0000256" key="1">
    <source>
        <dbReference type="ARBA" id="ARBA00005582"/>
    </source>
</evidence>
<evidence type="ECO:0000313" key="3">
    <source>
        <dbReference type="EMBL" id="AKU19135.1"/>
    </source>
</evidence>
<accession>A0A0K1JRE7</accession>
<dbReference type="PANTHER" id="PTHR43736:SF1">
    <property type="entry name" value="DIHYDRONEOPTERIN TRIPHOSPHATE DIPHOSPHATASE"/>
    <property type="match status" value="1"/>
</dbReference>
<evidence type="ECO:0000313" key="4">
    <source>
        <dbReference type="Proteomes" id="UP000066480"/>
    </source>
</evidence>
<dbReference type="EMBL" id="CP011112">
    <property type="protein sequence ID" value="AKU19135.1"/>
    <property type="molecule type" value="Genomic_DNA"/>
</dbReference>
<gene>
    <name evidence="3" type="ORF">VV02_20050</name>
</gene>
<organism evidence="3 4">
    <name type="scientific">Luteipulveratus mongoliensis</name>
    <dbReference type="NCBI Taxonomy" id="571913"/>
    <lineage>
        <taxon>Bacteria</taxon>
        <taxon>Bacillati</taxon>
        <taxon>Actinomycetota</taxon>
        <taxon>Actinomycetes</taxon>
        <taxon>Micrococcales</taxon>
        <taxon>Dermacoccaceae</taxon>
        <taxon>Luteipulveratus</taxon>
    </lineage>
</organism>
<dbReference type="InterPro" id="IPR015797">
    <property type="entry name" value="NUDIX_hydrolase-like_dom_sf"/>
</dbReference>
<name>A0A0K1JRE7_9MICO</name>
<dbReference type="PROSITE" id="PS51462">
    <property type="entry name" value="NUDIX"/>
    <property type="match status" value="1"/>
</dbReference>
<sequence>MLHADATRLLRTWAAPDAEQAATRDSYLRHLSAEPAAMWRDGPRDHMTASVVVLDHRLERVLLTLHKKARLWLQLGGHLEPADGTVHAAAAREAREESGIEDLDVRPRLAQLHHHQLTASFGHCRSHLDLRFVAVAAPGAEPVISEESEDLRWWPVDRLPQPTDPDMGDLVSAARAALS</sequence>
<dbReference type="InterPro" id="IPR000086">
    <property type="entry name" value="NUDIX_hydrolase_dom"/>
</dbReference>
<dbReference type="Pfam" id="PF00293">
    <property type="entry name" value="NUDIX"/>
    <property type="match status" value="1"/>
</dbReference>
<keyword evidence="4" id="KW-1185">Reference proteome</keyword>
<dbReference type="AlphaFoldDB" id="A0A0K1JRE7"/>
<dbReference type="Gene3D" id="3.90.79.10">
    <property type="entry name" value="Nucleoside Triphosphate Pyrophosphohydrolase"/>
    <property type="match status" value="1"/>
</dbReference>
<dbReference type="SUPFAM" id="SSF55811">
    <property type="entry name" value="Nudix"/>
    <property type="match status" value="1"/>
</dbReference>
<dbReference type="PANTHER" id="PTHR43736">
    <property type="entry name" value="ADP-RIBOSE PYROPHOSPHATASE"/>
    <property type="match status" value="1"/>
</dbReference>
<protein>
    <recommendedName>
        <fullName evidence="2">Nudix hydrolase domain-containing protein</fullName>
    </recommendedName>
</protein>
<dbReference type="KEGG" id="lmoi:VV02_20050"/>
<reference evidence="3 4" key="1">
    <citation type="submission" date="2015-03" db="EMBL/GenBank/DDBJ databases">
        <title>Luteipulveratus halotolerans sp. nov., a novel actinobacterium (Dermacoccaceae) from Sarawak, Malaysia.</title>
        <authorList>
            <person name="Juboi H."/>
            <person name="Basik A."/>
            <person name="Shamsul S.S."/>
            <person name="Arnold P."/>
            <person name="Schmitt E.K."/>
            <person name="Sanglier J.-J."/>
            <person name="Yeo T."/>
        </authorList>
    </citation>
    <scope>NUCLEOTIDE SEQUENCE [LARGE SCALE GENOMIC DNA]</scope>
    <source>
        <strain evidence="3 4">MN07-A0370</strain>
    </source>
</reference>